<proteinExistence type="predicted"/>
<organism evidence="1">
    <name type="scientific">Myoviridae sp. ctfyA6</name>
    <dbReference type="NCBI Taxonomy" id="2827698"/>
    <lineage>
        <taxon>Viruses</taxon>
        <taxon>Duplodnaviria</taxon>
        <taxon>Heunggongvirae</taxon>
        <taxon>Uroviricota</taxon>
        <taxon>Caudoviricetes</taxon>
    </lineage>
</organism>
<accession>A0A8S5SSW5</accession>
<reference evidence="1" key="1">
    <citation type="journal article" date="2021" name="Proc. Natl. Acad. Sci. U.S.A.">
        <title>A Catalog of Tens of Thousands of Viruses from Human Metagenomes Reveals Hidden Associations with Chronic Diseases.</title>
        <authorList>
            <person name="Tisza M.J."/>
            <person name="Buck C.B."/>
        </authorList>
    </citation>
    <scope>NUCLEOTIDE SEQUENCE</scope>
    <source>
        <strain evidence="1">CtfyA6</strain>
    </source>
</reference>
<sequence>MAMKELKPIPIANIVRVEIENYPVGGGAGTPTKQYRIKTADEITCKPFVSEGKEDILRSFNTIMAQNKLEDLVLGYELTLKEVAMSPEVFALIDGGSVTYKTGTTFQSYEGPAVGQETKRELFKIMIYSEQKDANGGNVSYLKTTFEYGKGKPAEFSFKNGEWVTPSYSIKTAAKIGEKPIKIEVLDTLPE</sequence>
<evidence type="ECO:0000313" key="1">
    <source>
        <dbReference type="EMBL" id="DAF54046.1"/>
    </source>
</evidence>
<dbReference type="EMBL" id="BK032670">
    <property type="protein sequence ID" value="DAF54046.1"/>
    <property type="molecule type" value="Genomic_DNA"/>
</dbReference>
<name>A0A8S5SSW5_9CAUD</name>
<protein>
    <submittedName>
        <fullName evidence="1">Uncharacterized protein</fullName>
    </submittedName>
</protein>